<dbReference type="Pfam" id="PF13160">
    <property type="entry name" value="DUF3995"/>
    <property type="match status" value="1"/>
</dbReference>
<feature type="transmembrane region" description="Helical" evidence="1">
    <location>
        <begin position="46"/>
        <end position="79"/>
    </location>
</feature>
<dbReference type="RefSeq" id="WP_116162644.1">
    <property type="nucleotide sequence ID" value="NZ_JACHJY010000003.1"/>
</dbReference>
<organism evidence="2 3">
    <name type="scientific">Streptomyces nymphaeiformis</name>
    <dbReference type="NCBI Taxonomy" id="2663842"/>
    <lineage>
        <taxon>Bacteria</taxon>
        <taxon>Bacillati</taxon>
        <taxon>Actinomycetota</taxon>
        <taxon>Actinomycetes</taxon>
        <taxon>Kitasatosporales</taxon>
        <taxon>Streptomycetaceae</taxon>
        <taxon>Streptomyces</taxon>
    </lineage>
</organism>
<keyword evidence="1" id="KW-0812">Transmembrane</keyword>
<feature type="transmembrane region" description="Helical" evidence="1">
    <location>
        <begin position="91"/>
        <end position="112"/>
    </location>
</feature>
<proteinExistence type="predicted"/>
<dbReference type="AlphaFoldDB" id="A0A7W7U0Y8"/>
<keyword evidence="3" id="KW-1185">Reference proteome</keyword>
<feature type="transmembrane region" description="Helical" evidence="1">
    <location>
        <begin position="124"/>
        <end position="142"/>
    </location>
</feature>
<evidence type="ECO:0000256" key="1">
    <source>
        <dbReference type="SAM" id="Phobius"/>
    </source>
</evidence>
<reference evidence="2 3" key="1">
    <citation type="submission" date="2020-08" db="EMBL/GenBank/DDBJ databases">
        <title>Genomic Encyclopedia of Type Strains, Phase III (KMG-III): the genomes of soil and plant-associated and newly described type strains.</title>
        <authorList>
            <person name="Whitman W."/>
        </authorList>
    </citation>
    <scope>NUCLEOTIDE SEQUENCE [LARGE SCALE GENOMIC DNA]</scope>
    <source>
        <strain evidence="2 3">SFB5A</strain>
    </source>
</reference>
<evidence type="ECO:0008006" key="4">
    <source>
        <dbReference type="Google" id="ProtNLM"/>
    </source>
</evidence>
<evidence type="ECO:0000313" key="3">
    <source>
        <dbReference type="Proteomes" id="UP000582643"/>
    </source>
</evidence>
<dbReference type="Proteomes" id="UP000582643">
    <property type="component" value="Unassembled WGS sequence"/>
</dbReference>
<sequence>MAVIDIERPRTAGGGRAVAVLLAVLALVHVYWATGLTWPAADERSLSLAVLGAVVSFGPAVVLPLAVLEGGAAVAVAAHARGVRGRRIPRLVTYAVAGGMLLRGAAGLVWIVVGRDGSGAAFPWLNALLYTPLSLVFGWKALRAAR</sequence>
<feature type="transmembrane region" description="Helical" evidence="1">
    <location>
        <begin position="17"/>
        <end position="34"/>
    </location>
</feature>
<accession>A0A7W7U0Y8</accession>
<protein>
    <recommendedName>
        <fullName evidence="4">DUF3995 domain-containing protein</fullName>
    </recommendedName>
</protein>
<dbReference type="InterPro" id="IPR025058">
    <property type="entry name" value="DUF3995"/>
</dbReference>
<dbReference type="EMBL" id="JACHJY010000003">
    <property type="protein sequence ID" value="MBB4981630.1"/>
    <property type="molecule type" value="Genomic_DNA"/>
</dbReference>
<keyword evidence="1" id="KW-0472">Membrane</keyword>
<keyword evidence="1" id="KW-1133">Transmembrane helix</keyword>
<gene>
    <name evidence="2" type="ORF">GGE06_002540</name>
</gene>
<comment type="caution">
    <text evidence="2">The sequence shown here is derived from an EMBL/GenBank/DDBJ whole genome shotgun (WGS) entry which is preliminary data.</text>
</comment>
<name>A0A7W7U0Y8_9ACTN</name>
<evidence type="ECO:0000313" key="2">
    <source>
        <dbReference type="EMBL" id="MBB4981630.1"/>
    </source>
</evidence>